<organism evidence="2 3">
    <name type="scientific">Vibrio ostreae</name>
    <dbReference type="NCBI Taxonomy" id="2841925"/>
    <lineage>
        <taxon>Bacteria</taxon>
        <taxon>Pseudomonadati</taxon>
        <taxon>Pseudomonadota</taxon>
        <taxon>Gammaproteobacteria</taxon>
        <taxon>Vibrionales</taxon>
        <taxon>Vibrionaceae</taxon>
        <taxon>Vibrio</taxon>
    </lineage>
</organism>
<dbReference type="InterPro" id="IPR052345">
    <property type="entry name" value="Rad_response_metalloprotease"/>
</dbReference>
<reference evidence="2" key="1">
    <citation type="submission" date="2021-06" db="EMBL/GenBank/DDBJ databases">
        <title>Vibrio nov. sp., novel gut bacterium isolated from Yellow Sea oyster.</title>
        <authorList>
            <person name="Muhammad N."/>
            <person name="Nguyen T.H."/>
            <person name="Lee Y.-J."/>
            <person name="Ko J."/>
            <person name="Kim S.-G."/>
        </authorList>
    </citation>
    <scope>NUCLEOTIDE SEQUENCE</scope>
    <source>
        <strain evidence="2">OG9-811</strain>
    </source>
</reference>
<dbReference type="EMBL" id="CP076643">
    <property type="protein sequence ID" value="QXO17283.1"/>
    <property type="molecule type" value="Genomic_DNA"/>
</dbReference>
<accession>A0A975YN15</accession>
<dbReference type="PANTHER" id="PTHR43236:SF2">
    <property type="entry name" value="BLL0069 PROTEIN"/>
    <property type="match status" value="1"/>
</dbReference>
<gene>
    <name evidence="2" type="ORF">KNV97_18065</name>
</gene>
<keyword evidence="3" id="KW-1185">Reference proteome</keyword>
<sequence length="166" mass="18774">MSKSAEWTKLSQFQKSVIEKQHSEVPVKLGQIAKDLGLVVKKTTLTANISGQIKEEQDGTVNIKINRHDVKTRQRYTLAHEISHFLLHRHLLKDGITDDVLYRSSQSTAIEREADRLAADIIMPMEHVLRLKQLHATDKKGELLYEAIAEDMAVSAIALKNRLGVK</sequence>
<evidence type="ECO:0000259" key="1">
    <source>
        <dbReference type="Pfam" id="PF06114"/>
    </source>
</evidence>
<feature type="domain" description="IrrE N-terminal-like" evidence="1">
    <location>
        <begin position="34"/>
        <end position="163"/>
    </location>
</feature>
<dbReference type="Proteomes" id="UP000694232">
    <property type="component" value="Chromosome 1"/>
</dbReference>
<dbReference type="Gene3D" id="1.10.10.2910">
    <property type="match status" value="1"/>
</dbReference>
<dbReference type="KEGG" id="vos:KNV97_18065"/>
<dbReference type="RefSeq" id="WP_021704608.1">
    <property type="nucleotide sequence ID" value="NZ_CP076643.1"/>
</dbReference>
<dbReference type="InterPro" id="IPR010359">
    <property type="entry name" value="IrrE_HExxH"/>
</dbReference>
<dbReference type="AlphaFoldDB" id="A0A975YN15"/>
<dbReference type="Pfam" id="PF06114">
    <property type="entry name" value="Peptidase_M78"/>
    <property type="match status" value="1"/>
</dbReference>
<protein>
    <submittedName>
        <fullName evidence="2">ImmA/IrrE family metallo-endopeptidase</fullName>
    </submittedName>
</protein>
<proteinExistence type="predicted"/>
<evidence type="ECO:0000313" key="2">
    <source>
        <dbReference type="EMBL" id="QXO17283.1"/>
    </source>
</evidence>
<name>A0A975YN15_9VIBR</name>
<evidence type="ECO:0000313" key="3">
    <source>
        <dbReference type="Proteomes" id="UP000694232"/>
    </source>
</evidence>
<dbReference type="PANTHER" id="PTHR43236">
    <property type="entry name" value="ANTITOXIN HIGA1"/>
    <property type="match status" value="1"/>
</dbReference>